<feature type="transmembrane region" description="Helical" evidence="5">
    <location>
        <begin position="310"/>
        <end position="327"/>
    </location>
</feature>
<accession>A0ABV9E5F2</accession>
<feature type="transmembrane region" description="Helical" evidence="5">
    <location>
        <begin position="89"/>
        <end position="110"/>
    </location>
</feature>
<name>A0ABV9E5F2_9ACTN</name>
<feature type="transmembrane region" description="Helical" evidence="5">
    <location>
        <begin position="339"/>
        <end position="358"/>
    </location>
</feature>
<keyword evidence="3 5" id="KW-1133">Transmembrane helix</keyword>
<dbReference type="PRINTS" id="PR01036">
    <property type="entry name" value="TCRTETB"/>
</dbReference>
<keyword evidence="4 5" id="KW-0472">Membrane</keyword>
<dbReference type="Pfam" id="PF07690">
    <property type="entry name" value="MFS_1"/>
    <property type="match status" value="1"/>
</dbReference>
<evidence type="ECO:0000313" key="8">
    <source>
        <dbReference type="Proteomes" id="UP001595923"/>
    </source>
</evidence>
<sequence length="509" mass="49357">MAETARGHQETPTGHPRRWRILAAVCAALLVIVLDNTVVNLALPSIAAAFGASTAQQQAVVDAYVVVFAGLLIAAGAAADRYGRRRAMVAGLVVLGMASAAAAAAGSVWWLVAMRAAMGVGAALVMPATLAVIVQVFPAHERPRAFAAWAAVAAVAMATGPVLGGLLVAVWSWAGVFLINVPVAAAAVAAILRLVPESRDPARSPVEPAGALLATVGMAALVTAVIAVGGHGSAAPVVLGCAAVAVVALTAFVRGQSRSAAPLVDFSLYRDRGFAGGSAAAALLTLGTGSALFVIGQYLQLVLGHTPLEAGVAVVPLAAGTVLGSAAGGRAPERIGARAAIVLGLAATSAGFVLLAAPGPDGPYAVVAAGLLLAGAGTGFAGPATTSTVLGAVPPDRAGMGSALNDTHQQLGIALGVAALGGLLSAAYRAGLPASAPAEVQASPAGALAHAAGGPGRAELAEAARIAFTGAQSLTMLAAAGCAAAGAITALLVLPPRTADTPGTAPPTG</sequence>
<feature type="transmembrane region" description="Helical" evidence="5">
    <location>
        <begin position="364"/>
        <end position="390"/>
    </location>
</feature>
<feature type="transmembrane region" description="Helical" evidence="5">
    <location>
        <begin position="411"/>
        <end position="428"/>
    </location>
</feature>
<feature type="transmembrane region" description="Helical" evidence="5">
    <location>
        <begin position="274"/>
        <end position="298"/>
    </location>
</feature>
<dbReference type="EMBL" id="JBHSFQ010000048">
    <property type="protein sequence ID" value="MFC4565809.1"/>
    <property type="molecule type" value="Genomic_DNA"/>
</dbReference>
<dbReference type="InterPro" id="IPR011701">
    <property type="entry name" value="MFS"/>
</dbReference>
<feature type="transmembrane region" description="Helical" evidence="5">
    <location>
        <begin position="177"/>
        <end position="196"/>
    </location>
</feature>
<evidence type="ECO:0000313" key="7">
    <source>
        <dbReference type="EMBL" id="MFC4565809.1"/>
    </source>
</evidence>
<evidence type="ECO:0000256" key="2">
    <source>
        <dbReference type="ARBA" id="ARBA00022692"/>
    </source>
</evidence>
<proteinExistence type="predicted"/>
<dbReference type="InterPro" id="IPR036259">
    <property type="entry name" value="MFS_trans_sf"/>
</dbReference>
<feature type="transmembrane region" description="Helical" evidence="5">
    <location>
        <begin position="208"/>
        <end position="228"/>
    </location>
</feature>
<feature type="transmembrane region" description="Helical" evidence="5">
    <location>
        <begin position="474"/>
        <end position="494"/>
    </location>
</feature>
<dbReference type="Gene3D" id="1.20.1720.10">
    <property type="entry name" value="Multidrug resistance protein D"/>
    <property type="match status" value="1"/>
</dbReference>
<reference evidence="8" key="1">
    <citation type="journal article" date="2019" name="Int. J. Syst. Evol. Microbiol.">
        <title>The Global Catalogue of Microorganisms (GCM) 10K type strain sequencing project: providing services to taxonomists for standard genome sequencing and annotation.</title>
        <authorList>
            <consortium name="The Broad Institute Genomics Platform"/>
            <consortium name="The Broad Institute Genome Sequencing Center for Infectious Disease"/>
            <person name="Wu L."/>
            <person name="Ma J."/>
        </authorList>
    </citation>
    <scope>NUCLEOTIDE SEQUENCE [LARGE SCALE GENOMIC DNA]</scope>
    <source>
        <strain evidence="8">XZYJ18</strain>
    </source>
</reference>
<keyword evidence="2 5" id="KW-0812">Transmembrane</keyword>
<dbReference type="CDD" id="cd17321">
    <property type="entry name" value="MFS_MMR_MDR_like"/>
    <property type="match status" value="1"/>
</dbReference>
<dbReference type="PANTHER" id="PTHR42718">
    <property type="entry name" value="MAJOR FACILITATOR SUPERFAMILY MULTIDRUG TRANSPORTER MFSC"/>
    <property type="match status" value="1"/>
</dbReference>
<dbReference type="InterPro" id="IPR005829">
    <property type="entry name" value="Sugar_transporter_CS"/>
</dbReference>
<organism evidence="7 8">
    <name type="scientific">Nocardiopsis mangrovi</name>
    <dbReference type="NCBI Taxonomy" id="1179818"/>
    <lineage>
        <taxon>Bacteria</taxon>
        <taxon>Bacillati</taxon>
        <taxon>Actinomycetota</taxon>
        <taxon>Actinomycetes</taxon>
        <taxon>Streptosporangiales</taxon>
        <taxon>Nocardiopsidaceae</taxon>
        <taxon>Nocardiopsis</taxon>
    </lineage>
</organism>
<dbReference type="PROSITE" id="PS00216">
    <property type="entry name" value="SUGAR_TRANSPORT_1"/>
    <property type="match status" value="1"/>
</dbReference>
<comment type="subcellular location">
    <subcellularLocation>
        <location evidence="1">Cell membrane</location>
        <topology evidence="1">Multi-pass membrane protein</topology>
    </subcellularLocation>
</comment>
<feature type="transmembrane region" description="Helical" evidence="5">
    <location>
        <begin position="63"/>
        <end position="82"/>
    </location>
</feature>
<feature type="transmembrane region" description="Helical" evidence="5">
    <location>
        <begin position="116"/>
        <end position="134"/>
    </location>
</feature>
<dbReference type="RefSeq" id="WP_378580129.1">
    <property type="nucleotide sequence ID" value="NZ_JBHSFQ010000048.1"/>
</dbReference>
<evidence type="ECO:0000256" key="3">
    <source>
        <dbReference type="ARBA" id="ARBA00022989"/>
    </source>
</evidence>
<dbReference type="PANTHER" id="PTHR42718:SF42">
    <property type="entry name" value="EXPORT PROTEIN"/>
    <property type="match status" value="1"/>
</dbReference>
<feature type="transmembrane region" description="Helical" evidence="5">
    <location>
        <begin position="21"/>
        <end position="43"/>
    </location>
</feature>
<dbReference type="InterPro" id="IPR020846">
    <property type="entry name" value="MFS_dom"/>
</dbReference>
<comment type="caution">
    <text evidence="7">The sequence shown here is derived from an EMBL/GenBank/DDBJ whole genome shotgun (WGS) entry which is preliminary data.</text>
</comment>
<feature type="transmembrane region" description="Helical" evidence="5">
    <location>
        <begin position="234"/>
        <end position="253"/>
    </location>
</feature>
<feature type="domain" description="Major facilitator superfamily (MFS) profile" evidence="6">
    <location>
        <begin position="21"/>
        <end position="498"/>
    </location>
</feature>
<evidence type="ECO:0000259" key="6">
    <source>
        <dbReference type="PROSITE" id="PS50850"/>
    </source>
</evidence>
<evidence type="ECO:0000256" key="4">
    <source>
        <dbReference type="ARBA" id="ARBA00023136"/>
    </source>
</evidence>
<dbReference type="Proteomes" id="UP001595923">
    <property type="component" value="Unassembled WGS sequence"/>
</dbReference>
<dbReference type="SUPFAM" id="SSF103473">
    <property type="entry name" value="MFS general substrate transporter"/>
    <property type="match status" value="1"/>
</dbReference>
<dbReference type="PROSITE" id="PS50850">
    <property type="entry name" value="MFS"/>
    <property type="match status" value="1"/>
</dbReference>
<evidence type="ECO:0000256" key="1">
    <source>
        <dbReference type="ARBA" id="ARBA00004651"/>
    </source>
</evidence>
<protein>
    <submittedName>
        <fullName evidence="7">MFS transporter</fullName>
    </submittedName>
</protein>
<keyword evidence="8" id="KW-1185">Reference proteome</keyword>
<evidence type="ECO:0000256" key="5">
    <source>
        <dbReference type="SAM" id="Phobius"/>
    </source>
</evidence>
<feature type="transmembrane region" description="Helical" evidence="5">
    <location>
        <begin position="146"/>
        <end position="171"/>
    </location>
</feature>
<gene>
    <name evidence="7" type="ORF">ACFO4E_28455</name>
</gene>
<dbReference type="Gene3D" id="1.20.1250.20">
    <property type="entry name" value="MFS general substrate transporter like domains"/>
    <property type="match status" value="1"/>
</dbReference>